<evidence type="ECO:0008006" key="3">
    <source>
        <dbReference type="Google" id="ProtNLM"/>
    </source>
</evidence>
<dbReference type="EMBL" id="JAWLKI010000038">
    <property type="protein sequence ID" value="MDV6309907.1"/>
    <property type="molecule type" value="Genomic_DNA"/>
</dbReference>
<evidence type="ECO:0000313" key="2">
    <source>
        <dbReference type="Proteomes" id="UP001185779"/>
    </source>
</evidence>
<keyword evidence="2" id="KW-1185">Reference proteome</keyword>
<protein>
    <recommendedName>
        <fullName evidence="3">Tail terminator</fullName>
    </recommendedName>
</protein>
<dbReference type="Proteomes" id="UP001185779">
    <property type="component" value="Unassembled WGS sequence"/>
</dbReference>
<proteinExistence type="predicted"/>
<evidence type="ECO:0000313" key="1">
    <source>
        <dbReference type="EMBL" id="MDV6309907.1"/>
    </source>
</evidence>
<comment type="caution">
    <text evidence="1">The sequence shown here is derived from an EMBL/GenBank/DDBJ whole genome shotgun (WGS) entry which is preliminary data.</text>
</comment>
<accession>A0ABU4DJJ2</accession>
<dbReference type="RefSeq" id="WP_317505618.1">
    <property type="nucleotide sequence ID" value="NZ_JAWLKI010000038.1"/>
</dbReference>
<sequence length="149" mass="16384">MTPLDIAIAQARRAHDLGLVCYRPTADVPLNPDLPLVCFGELPADPIRAVAVNVYDVAAELDDDRIQVDNPLVYVQWRWREPGDDAGQAVHARAHAFMKAMHTDSPGSWPGGVTPLWCLRTVTAPAELDNGHWSKADSYEIRCNQGETA</sequence>
<name>A0ABU4DJJ2_9ACTN</name>
<gene>
    <name evidence="1" type="ORF">R3P94_21810</name>
</gene>
<organism evidence="1 2">
    <name type="scientific">Gordonia amicalis</name>
    <dbReference type="NCBI Taxonomy" id="89053"/>
    <lineage>
        <taxon>Bacteria</taxon>
        <taxon>Bacillati</taxon>
        <taxon>Actinomycetota</taxon>
        <taxon>Actinomycetes</taxon>
        <taxon>Mycobacteriales</taxon>
        <taxon>Gordoniaceae</taxon>
        <taxon>Gordonia</taxon>
    </lineage>
</organism>
<reference evidence="1 2" key="1">
    <citation type="submission" date="2023-10" db="EMBL/GenBank/DDBJ databases">
        <title>Development of a sustainable strategy for remediation of hydrocarbon-contaminated territories based on the waste exchange concept.</title>
        <authorList>
            <person name="Krivoruchko A."/>
        </authorList>
    </citation>
    <scope>NUCLEOTIDE SEQUENCE [LARGE SCALE GENOMIC DNA]</scope>
    <source>
        <strain evidence="1 2">IEGM 1266</strain>
    </source>
</reference>